<feature type="chain" id="PRO_5026732436" evidence="2">
    <location>
        <begin position="22"/>
        <end position="221"/>
    </location>
</feature>
<keyword evidence="2" id="KW-0732">Signal</keyword>
<protein>
    <submittedName>
        <fullName evidence="3">Uncharacterized protein</fullName>
    </submittedName>
</protein>
<evidence type="ECO:0000313" key="3">
    <source>
        <dbReference type="EMBL" id="CAA9267554.1"/>
    </source>
</evidence>
<feature type="signal peptide" evidence="2">
    <location>
        <begin position="1"/>
        <end position="21"/>
    </location>
</feature>
<gene>
    <name evidence="3" type="ORF">AVDCRST_MAG42-3070</name>
</gene>
<evidence type="ECO:0000256" key="2">
    <source>
        <dbReference type="SAM" id="SignalP"/>
    </source>
</evidence>
<dbReference type="AlphaFoldDB" id="A0A6J4J4F7"/>
<reference evidence="3" key="1">
    <citation type="submission" date="2020-02" db="EMBL/GenBank/DDBJ databases">
        <authorList>
            <person name="Meier V. D."/>
        </authorList>
    </citation>
    <scope>NUCLEOTIDE SEQUENCE</scope>
    <source>
        <strain evidence="3">AVDCRST_MAG42</strain>
    </source>
</reference>
<feature type="compositionally biased region" description="Pro residues" evidence="1">
    <location>
        <begin position="179"/>
        <end position="188"/>
    </location>
</feature>
<feature type="compositionally biased region" description="Pro residues" evidence="1">
    <location>
        <begin position="44"/>
        <end position="61"/>
    </location>
</feature>
<feature type="region of interest" description="Disordered" evidence="1">
    <location>
        <begin position="163"/>
        <end position="221"/>
    </location>
</feature>
<feature type="region of interest" description="Disordered" evidence="1">
    <location>
        <begin position="23"/>
        <end position="67"/>
    </location>
</feature>
<organism evidence="3">
    <name type="scientific">uncultured Chthoniobacterales bacterium</name>
    <dbReference type="NCBI Taxonomy" id="1836801"/>
    <lineage>
        <taxon>Bacteria</taxon>
        <taxon>Pseudomonadati</taxon>
        <taxon>Verrucomicrobiota</taxon>
        <taxon>Spartobacteria</taxon>
        <taxon>Chthoniobacterales</taxon>
        <taxon>environmental samples</taxon>
    </lineage>
</organism>
<evidence type="ECO:0000256" key="1">
    <source>
        <dbReference type="SAM" id="MobiDB-lite"/>
    </source>
</evidence>
<dbReference type="EMBL" id="CADCTA010000112">
    <property type="protein sequence ID" value="CAA9267554.1"/>
    <property type="molecule type" value="Genomic_DNA"/>
</dbReference>
<sequence>MRLPLLFVLATCCLLARETHAQEPAPLPKPETQDPAPAGAVTPTPTPELIPADILPPPDPAALPGTLDIPSIEQLDQGLKPPPLSPAAEAYRLHLEWRKLRNQVQNEPRLKAALADTEAARTDLQRRKLLARYIELYHARMIAIAPKEMKQYLLDRKREQLAALPQPNVRPETALATPKPAPGAPPAGSPGASPTPAVPISIYGSPTPKPGRSGLLGLPRP</sequence>
<accession>A0A6J4J4F7</accession>
<name>A0A6J4J4F7_9BACT</name>
<feature type="compositionally biased region" description="Low complexity" evidence="1">
    <location>
        <begin position="189"/>
        <end position="199"/>
    </location>
</feature>
<proteinExistence type="predicted"/>